<dbReference type="AlphaFoldDB" id="A0A3M7T856"/>
<name>A0A3M7T856_BRAPC</name>
<reference evidence="1 2" key="1">
    <citation type="journal article" date="2018" name="Sci. Rep.">
        <title>Genomic signatures of local adaptation to the degree of environmental predictability in rotifers.</title>
        <authorList>
            <person name="Franch-Gras L."/>
            <person name="Hahn C."/>
            <person name="Garcia-Roger E.M."/>
            <person name="Carmona M.J."/>
            <person name="Serra M."/>
            <person name="Gomez A."/>
        </authorList>
    </citation>
    <scope>NUCLEOTIDE SEQUENCE [LARGE SCALE GENOMIC DNA]</scope>
    <source>
        <strain evidence="1">HYR1</strain>
    </source>
</reference>
<protein>
    <submittedName>
        <fullName evidence="1">Uncharacterized protein</fullName>
    </submittedName>
</protein>
<organism evidence="1 2">
    <name type="scientific">Brachionus plicatilis</name>
    <name type="common">Marine rotifer</name>
    <name type="synonym">Brachionus muelleri</name>
    <dbReference type="NCBI Taxonomy" id="10195"/>
    <lineage>
        <taxon>Eukaryota</taxon>
        <taxon>Metazoa</taxon>
        <taxon>Spiralia</taxon>
        <taxon>Gnathifera</taxon>
        <taxon>Rotifera</taxon>
        <taxon>Eurotatoria</taxon>
        <taxon>Monogononta</taxon>
        <taxon>Pseudotrocha</taxon>
        <taxon>Ploima</taxon>
        <taxon>Brachionidae</taxon>
        <taxon>Brachionus</taxon>
    </lineage>
</organism>
<comment type="caution">
    <text evidence="1">The sequence shown here is derived from an EMBL/GenBank/DDBJ whole genome shotgun (WGS) entry which is preliminary data.</text>
</comment>
<accession>A0A3M7T856</accession>
<dbReference type="EMBL" id="REGN01000147">
    <property type="protein sequence ID" value="RNA44141.1"/>
    <property type="molecule type" value="Genomic_DNA"/>
</dbReference>
<evidence type="ECO:0000313" key="1">
    <source>
        <dbReference type="EMBL" id="RNA44141.1"/>
    </source>
</evidence>
<dbReference type="Proteomes" id="UP000276133">
    <property type="component" value="Unassembled WGS sequence"/>
</dbReference>
<evidence type="ECO:0000313" key="2">
    <source>
        <dbReference type="Proteomes" id="UP000276133"/>
    </source>
</evidence>
<gene>
    <name evidence="1" type="ORF">BpHYR1_007258</name>
</gene>
<keyword evidence="2" id="KW-1185">Reference proteome</keyword>
<proteinExistence type="predicted"/>
<sequence length="75" mass="8847">MSTNIIYSSSSNRFFTHSECFLKCSFNIECRMCLEPFKNITILMIPSHLVTFKTIPELVLQQASKQDLRRWETQN</sequence>